<protein>
    <recommendedName>
        <fullName evidence="4">Ndc10 domain-containing protein</fullName>
    </recommendedName>
</protein>
<keyword evidence="1" id="KW-1133">Transmembrane helix</keyword>
<sequence>MSGLGAPGDLQTPAIPFGNIQSSLIQPPCQSKGICCKLKLRNTILPKHSSKYALWILKPDLATRTHFSRLLFLLLLPLVITFFLPIVILFTPRRQTNERTSKRTNERSATTMTTTIETTTMLMTTPPLLHVAQKGQFKIFKLDYLAIVPIKCTIPWAIPNAYYD</sequence>
<reference evidence="2" key="1">
    <citation type="submission" date="2016-04" db="EMBL/GenBank/DDBJ databases">
        <authorList>
            <person name="Evans L.H."/>
            <person name="Alamgir A."/>
            <person name="Owens N."/>
            <person name="Weber N.D."/>
            <person name="Virtaneva K."/>
            <person name="Barbian K."/>
            <person name="Babar A."/>
            <person name="Rosenke K."/>
        </authorList>
    </citation>
    <scope>NUCLEOTIDE SEQUENCE [LARGE SCALE GENOMIC DNA]</scope>
    <source>
        <strain evidence="2">CBS 101.48</strain>
    </source>
</reference>
<evidence type="ECO:0000313" key="3">
    <source>
        <dbReference type="Proteomes" id="UP000078561"/>
    </source>
</evidence>
<evidence type="ECO:0000313" key="2">
    <source>
        <dbReference type="EMBL" id="SAM07184.1"/>
    </source>
</evidence>
<feature type="transmembrane region" description="Helical" evidence="1">
    <location>
        <begin position="70"/>
        <end position="90"/>
    </location>
</feature>
<keyword evidence="1" id="KW-0472">Membrane</keyword>
<dbReference type="AlphaFoldDB" id="A0A168RNP8"/>
<dbReference type="InParanoid" id="A0A168RNP8"/>
<keyword evidence="1" id="KW-0812">Transmembrane</keyword>
<dbReference type="Proteomes" id="UP000078561">
    <property type="component" value="Unassembled WGS sequence"/>
</dbReference>
<accession>A0A168RNP8</accession>
<gene>
    <name evidence="2" type="primary">ABSGL_12823.1 scaffold 13518</name>
</gene>
<dbReference type="EMBL" id="LT554731">
    <property type="protein sequence ID" value="SAM07184.1"/>
    <property type="molecule type" value="Genomic_DNA"/>
</dbReference>
<organism evidence="2">
    <name type="scientific">Absidia glauca</name>
    <name type="common">Pin mould</name>
    <dbReference type="NCBI Taxonomy" id="4829"/>
    <lineage>
        <taxon>Eukaryota</taxon>
        <taxon>Fungi</taxon>
        <taxon>Fungi incertae sedis</taxon>
        <taxon>Mucoromycota</taxon>
        <taxon>Mucoromycotina</taxon>
        <taxon>Mucoromycetes</taxon>
        <taxon>Mucorales</taxon>
        <taxon>Cunninghamellaceae</taxon>
        <taxon>Absidia</taxon>
    </lineage>
</organism>
<name>A0A168RNP8_ABSGL</name>
<evidence type="ECO:0008006" key="4">
    <source>
        <dbReference type="Google" id="ProtNLM"/>
    </source>
</evidence>
<evidence type="ECO:0000256" key="1">
    <source>
        <dbReference type="SAM" id="Phobius"/>
    </source>
</evidence>
<proteinExistence type="predicted"/>
<keyword evidence="3" id="KW-1185">Reference proteome</keyword>